<reference evidence="4" key="1">
    <citation type="submission" date="2016-10" db="EMBL/GenBank/DDBJ databases">
        <authorList>
            <person name="Varghese N."/>
            <person name="Submissions S."/>
        </authorList>
    </citation>
    <scope>NUCLEOTIDE SEQUENCE [LARGE SCALE GENOMIC DNA]</scope>
    <source>
        <strain evidence="4">CGMCC 4.3504</strain>
    </source>
</reference>
<evidence type="ECO:0000313" key="4">
    <source>
        <dbReference type="Proteomes" id="UP000182100"/>
    </source>
</evidence>
<dbReference type="Proteomes" id="UP000182100">
    <property type="component" value="Unassembled WGS sequence"/>
</dbReference>
<name>A0A1G6P553_9ACTN</name>
<dbReference type="RefSeq" id="WP_175400275.1">
    <property type="nucleotide sequence ID" value="NZ_FMZK01000003.1"/>
</dbReference>
<dbReference type="AlphaFoldDB" id="A0A1G6P553"/>
<evidence type="ECO:0000256" key="1">
    <source>
        <dbReference type="SAM" id="Coils"/>
    </source>
</evidence>
<feature type="coiled-coil region" evidence="1">
    <location>
        <begin position="185"/>
        <end position="226"/>
    </location>
</feature>
<keyword evidence="1" id="KW-0175">Coiled coil</keyword>
<keyword evidence="4" id="KW-1185">Reference proteome</keyword>
<feature type="compositionally biased region" description="Basic residues" evidence="2">
    <location>
        <begin position="318"/>
        <end position="342"/>
    </location>
</feature>
<feature type="compositionally biased region" description="Basic and acidic residues" evidence="2">
    <location>
        <begin position="248"/>
        <end position="263"/>
    </location>
</feature>
<feature type="region of interest" description="Disordered" evidence="2">
    <location>
        <begin position="228"/>
        <end position="342"/>
    </location>
</feature>
<gene>
    <name evidence="3" type="ORF">SAMN05216505_103401</name>
</gene>
<feature type="compositionally biased region" description="Low complexity" evidence="2">
    <location>
        <begin position="232"/>
        <end position="247"/>
    </location>
</feature>
<dbReference type="SUPFAM" id="SSF57997">
    <property type="entry name" value="Tropomyosin"/>
    <property type="match status" value="1"/>
</dbReference>
<evidence type="ECO:0000313" key="3">
    <source>
        <dbReference type="EMBL" id="SDC74626.1"/>
    </source>
</evidence>
<dbReference type="EMBL" id="FMZK01000003">
    <property type="protein sequence ID" value="SDC74626.1"/>
    <property type="molecule type" value="Genomic_DNA"/>
</dbReference>
<sequence>MKRILIRSGKSPLRVATPTEFIHQDLIGTNTGNLLFGDSAHKMLSAPDTEVVSNGIRTDPSARRAAEINERYDAFVVPLANAFRPAFRASLDRLSTLVEQLTVVVFGVGARTGADYDTEPLRPMEASVKRFVSAVLERSASMPVRDGSDDGHMRYRISRLRERTAVANARIDKRARETGELRARLAAAEERADETGRRLAAAQKELAAAHKRLAALERRVGGIEKRAMVRIGPPSAAGRAASPGAAGRTDRERTDRDRTDRDGTPGAPSKITRLSQFPYEWSSDDRSRRRRAYISGTVPRIPPRLRRKSAPRDIPRRPPFRSRRLRRRARPARHRLRRLRRG</sequence>
<dbReference type="Gene3D" id="1.20.5.340">
    <property type="match status" value="1"/>
</dbReference>
<dbReference type="STRING" id="67344.SAMN05216505_103401"/>
<accession>A0A1G6P553</accession>
<evidence type="ECO:0000256" key="2">
    <source>
        <dbReference type="SAM" id="MobiDB-lite"/>
    </source>
</evidence>
<organism evidence="3 4">
    <name type="scientific">Streptomyces prasinopilosus</name>
    <dbReference type="NCBI Taxonomy" id="67344"/>
    <lineage>
        <taxon>Bacteria</taxon>
        <taxon>Bacillati</taxon>
        <taxon>Actinomycetota</taxon>
        <taxon>Actinomycetes</taxon>
        <taxon>Kitasatosporales</taxon>
        <taxon>Streptomycetaceae</taxon>
        <taxon>Streptomyces</taxon>
    </lineage>
</organism>
<protein>
    <submittedName>
        <fullName evidence="3">Uncharacterized protein</fullName>
    </submittedName>
</protein>
<proteinExistence type="predicted"/>